<keyword evidence="2 8" id="KW-0812">Transmembrane</keyword>
<accession>A0AAN8JYI6</accession>
<dbReference type="InterPro" id="IPR002110">
    <property type="entry name" value="Ankyrin_rpt"/>
</dbReference>
<dbReference type="PANTHER" id="PTHR24123:SF33">
    <property type="entry name" value="PROTEIN HOS4"/>
    <property type="match status" value="1"/>
</dbReference>
<feature type="transmembrane region" description="Helical" evidence="8">
    <location>
        <begin position="996"/>
        <end position="1016"/>
    </location>
</feature>
<evidence type="ECO:0000313" key="11">
    <source>
        <dbReference type="Proteomes" id="UP001347796"/>
    </source>
</evidence>
<keyword evidence="5 7" id="KW-0040">ANK repeat</keyword>
<sequence>MASPKSLRLRRLTKQTSFFVSPGDASEDGDFVALRNIREHQRSIRSSKSNLDQIDESPLPIRKVSQSEITLKSEGQSAKDVLKEKLFKFIEDGKLEQVKQCIENNVPANISALSGDAYRRKITKENILHVALANKHIEIARYIINRINESHSDLLCQACEVSLKTTQGVKNVLHMVTELHDLPLAKLIIQKIQNKEKIMATLREESPVQIQGQRPRTFPCLHLAAFNGFTDMVEFYLDCGMDCNYLNQKKDTALLWAARWNHIETVKALLARKANPNVENDKGSTALYWAVRYGHTETVELLLTQGKAKPDQTRKLGLVAPIVLASALGYNEIVKILLRNGANVNHVIRGREMPIHHAAREGHVDVLKTLITRGANFDKPDERGDTALLLGAKYGHPDIVKMLVKNGADMKKKNLIGEDVWLHAVNNSNEFFTLLLNTLVEMGMLTPTVTDDGDQLIKIGCSKSPLFHAAVLGNCDKIDHFLNSKLDPLELDEDGNTFLMVAAKHDQHEVVQKFKTKCPIDAQNTKGNTALHIACLKGYHDTIMTLVNNKAKANIKNTNGETALHVSAYSKDIRAETVKILINHVIKTHAWECLNVPDKEGKNPLHIAAMYASPEVLWEFRFVRYKDLDSEGNNALQVGVRPGDEESFLVMMDIFETMKRDADINNQNYRDESVLHLAASECFGEGVRRLVLFGADLSLKDSYGDTVLHRLTRASLENPDTLPKYLEVFDIIIAESVRWWCIKNNLHYPDDNKQDYQKYKRYAVLDLTKNLYNNNDLSVLALACTLGASEIIERLTQMKDVMCFHTGADRVRYDVTYFTPLTNNSLRGLCSNSRVVPRPSCVEWLLATENLEKASHVLDLPPVSYIEKSYSSIAAWTYALLIIFHIIYMSLFSFCGVTLQDKIRRNVNDSDAQVATVLLYVVVIIEPAIIIIYMIYELIKYLCCGEQKMKLKLKRGKSSAFNTFVSYMGTFISLLYALLVIVWMILYLSSSVYQNYFLSVSLALGWLYTIAFTRGFKLIHYFWRMIQNMIIKDVAKFLFVYLFVLLAFSFAFHVMFQVSDDIVLSFSNPLHTMFLVFNMMLGMDEIFTDEFETNMNAVGYTTVFTKVIYLFYMVLGTIVLLNLLIAMMNDSYSATLTKQQLQWRIESVQLGVNIEKMLPIASRLFSRIKMHHGIVAPVDCDNKEIGWYLEVSSSMSTTSAMSKTNTETELINHLNDRITALDTKISENMKMFHSTLQDMHHFLQKQAEHTEIKKTS</sequence>
<organism evidence="10 11">
    <name type="scientific">Patella caerulea</name>
    <name type="common">Rayed Mediterranean limpet</name>
    <dbReference type="NCBI Taxonomy" id="87958"/>
    <lineage>
        <taxon>Eukaryota</taxon>
        <taxon>Metazoa</taxon>
        <taxon>Spiralia</taxon>
        <taxon>Lophotrochozoa</taxon>
        <taxon>Mollusca</taxon>
        <taxon>Gastropoda</taxon>
        <taxon>Patellogastropoda</taxon>
        <taxon>Patelloidea</taxon>
        <taxon>Patellidae</taxon>
        <taxon>Patella</taxon>
    </lineage>
</organism>
<dbReference type="Proteomes" id="UP001347796">
    <property type="component" value="Unassembled WGS sequence"/>
</dbReference>
<proteinExistence type="predicted"/>
<evidence type="ECO:0000313" key="10">
    <source>
        <dbReference type="EMBL" id="KAK6183018.1"/>
    </source>
</evidence>
<evidence type="ECO:0000256" key="8">
    <source>
        <dbReference type="SAM" id="Phobius"/>
    </source>
</evidence>
<feature type="repeat" description="ANK" evidence="7">
    <location>
        <begin position="282"/>
        <end position="306"/>
    </location>
</feature>
<dbReference type="GO" id="GO:0005216">
    <property type="term" value="F:monoatomic ion channel activity"/>
    <property type="evidence" value="ECO:0007669"/>
    <property type="project" value="InterPro"/>
</dbReference>
<comment type="subcellular location">
    <subcellularLocation>
        <location evidence="1">Membrane</location>
        <topology evidence="1">Multi-pass membrane protein</topology>
    </subcellularLocation>
</comment>
<feature type="repeat" description="ANK" evidence="7">
    <location>
        <begin position="383"/>
        <end position="415"/>
    </location>
</feature>
<dbReference type="PROSITE" id="PS50297">
    <property type="entry name" value="ANK_REP_REGION"/>
    <property type="match status" value="4"/>
</dbReference>
<evidence type="ECO:0000256" key="2">
    <source>
        <dbReference type="ARBA" id="ARBA00022692"/>
    </source>
</evidence>
<evidence type="ECO:0000256" key="1">
    <source>
        <dbReference type="ARBA" id="ARBA00004141"/>
    </source>
</evidence>
<evidence type="ECO:0000256" key="3">
    <source>
        <dbReference type="ARBA" id="ARBA00022737"/>
    </source>
</evidence>
<dbReference type="InterPro" id="IPR005821">
    <property type="entry name" value="Ion_trans_dom"/>
</dbReference>
<dbReference type="EMBL" id="JAZGQO010000007">
    <property type="protein sequence ID" value="KAK6183018.1"/>
    <property type="molecule type" value="Genomic_DNA"/>
</dbReference>
<name>A0AAN8JYI6_PATCE</name>
<dbReference type="PROSITE" id="PS50088">
    <property type="entry name" value="ANK_REPEAT"/>
    <property type="match status" value="6"/>
</dbReference>
<dbReference type="Pfam" id="PF00520">
    <property type="entry name" value="Ion_trans"/>
    <property type="match status" value="1"/>
</dbReference>
<dbReference type="Gene3D" id="1.25.40.20">
    <property type="entry name" value="Ankyrin repeat-containing domain"/>
    <property type="match status" value="5"/>
</dbReference>
<gene>
    <name evidence="10" type="ORF">SNE40_010573</name>
</gene>
<feature type="transmembrane region" description="Helical" evidence="8">
    <location>
        <begin position="1070"/>
        <end position="1087"/>
    </location>
</feature>
<dbReference type="SUPFAM" id="SSF48403">
    <property type="entry name" value="Ankyrin repeat"/>
    <property type="match status" value="2"/>
</dbReference>
<feature type="transmembrane region" description="Helical" evidence="8">
    <location>
        <begin position="1107"/>
        <end position="1128"/>
    </location>
</feature>
<dbReference type="PRINTS" id="PR01415">
    <property type="entry name" value="ANKYRIN"/>
</dbReference>
<dbReference type="InterPro" id="IPR036770">
    <property type="entry name" value="Ankyrin_rpt-contain_sf"/>
</dbReference>
<evidence type="ECO:0000256" key="7">
    <source>
        <dbReference type="PROSITE-ProRule" id="PRU00023"/>
    </source>
</evidence>
<feature type="transmembrane region" description="Helical" evidence="8">
    <location>
        <begin position="964"/>
        <end position="990"/>
    </location>
</feature>
<keyword evidence="3" id="KW-0677">Repeat</keyword>
<keyword evidence="6 8" id="KW-0472">Membrane</keyword>
<dbReference type="PANTHER" id="PTHR24123">
    <property type="entry name" value="ANKYRIN REPEAT-CONTAINING"/>
    <property type="match status" value="1"/>
</dbReference>
<feature type="repeat" description="ANK" evidence="7">
    <location>
        <begin position="350"/>
        <end position="382"/>
    </location>
</feature>
<feature type="domain" description="Ion transport" evidence="9">
    <location>
        <begin position="878"/>
        <end position="1135"/>
    </location>
</feature>
<dbReference type="InterPro" id="IPR051165">
    <property type="entry name" value="Multifunctional_ANK_Repeat"/>
</dbReference>
<keyword evidence="11" id="KW-1185">Reference proteome</keyword>
<feature type="repeat" description="ANK" evidence="7">
    <location>
        <begin position="249"/>
        <end position="281"/>
    </location>
</feature>
<dbReference type="SMART" id="SM00248">
    <property type="entry name" value="ANK"/>
    <property type="match status" value="15"/>
</dbReference>
<dbReference type="Pfam" id="PF12796">
    <property type="entry name" value="Ank_2"/>
    <property type="match status" value="3"/>
</dbReference>
<evidence type="ECO:0000256" key="6">
    <source>
        <dbReference type="ARBA" id="ARBA00023136"/>
    </source>
</evidence>
<protein>
    <recommendedName>
        <fullName evidence="9">Ion transport domain-containing protein</fullName>
    </recommendedName>
</protein>
<feature type="transmembrane region" description="Helical" evidence="8">
    <location>
        <begin position="1037"/>
        <end position="1058"/>
    </location>
</feature>
<feature type="transmembrane region" description="Helical" evidence="8">
    <location>
        <begin position="875"/>
        <end position="899"/>
    </location>
</feature>
<reference evidence="10 11" key="1">
    <citation type="submission" date="2024-01" db="EMBL/GenBank/DDBJ databases">
        <title>The genome of the rayed Mediterranean limpet Patella caerulea (Linnaeus, 1758).</title>
        <authorList>
            <person name="Anh-Thu Weber A."/>
            <person name="Halstead-Nussloch G."/>
        </authorList>
    </citation>
    <scope>NUCLEOTIDE SEQUENCE [LARGE SCALE GENOMIC DNA]</scope>
    <source>
        <strain evidence="10">AATW-2023a</strain>
        <tissue evidence="10">Whole specimen</tissue>
    </source>
</reference>
<evidence type="ECO:0000259" key="9">
    <source>
        <dbReference type="Pfam" id="PF00520"/>
    </source>
</evidence>
<evidence type="ECO:0000256" key="5">
    <source>
        <dbReference type="ARBA" id="ARBA00023043"/>
    </source>
</evidence>
<dbReference type="GO" id="GO:0016020">
    <property type="term" value="C:membrane"/>
    <property type="evidence" value="ECO:0007669"/>
    <property type="project" value="UniProtKB-SubCell"/>
</dbReference>
<feature type="repeat" description="ANK" evidence="7">
    <location>
        <begin position="670"/>
        <end position="702"/>
    </location>
</feature>
<comment type="caution">
    <text evidence="10">The sequence shown here is derived from an EMBL/GenBank/DDBJ whole genome shotgun (WGS) entry which is preliminary data.</text>
</comment>
<evidence type="ECO:0000256" key="4">
    <source>
        <dbReference type="ARBA" id="ARBA00022989"/>
    </source>
</evidence>
<feature type="repeat" description="ANK" evidence="7">
    <location>
        <begin position="526"/>
        <end position="558"/>
    </location>
</feature>
<keyword evidence="4 8" id="KW-1133">Transmembrane helix</keyword>
<dbReference type="AlphaFoldDB" id="A0AAN8JYI6"/>
<feature type="transmembrane region" description="Helical" evidence="8">
    <location>
        <begin position="919"/>
        <end position="943"/>
    </location>
</feature>